<keyword evidence="3 5" id="KW-1133">Transmembrane helix</keyword>
<comment type="caution">
    <text evidence="7">The sequence shown here is derived from an EMBL/GenBank/DDBJ whole genome shotgun (WGS) entry which is preliminary data.</text>
</comment>
<dbReference type="EMBL" id="LGGW01000108">
    <property type="protein sequence ID" value="KUK89224.1"/>
    <property type="molecule type" value="Genomic_DNA"/>
</dbReference>
<evidence type="ECO:0000256" key="1">
    <source>
        <dbReference type="ARBA" id="ARBA00004141"/>
    </source>
</evidence>
<keyword evidence="4 5" id="KW-0472">Membrane</keyword>
<comment type="subcellular location">
    <subcellularLocation>
        <location evidence="5">Cell membrane</location>
        <topology evidence="5">Multi-pass membrane protein</topology>
    </subcellularLocation>
    <subcellularLocation>
        <location evidence="1">Membrane</location>
        <topology evidence="1">Multi-pass membrane protein</topology>
    </subcellularLocation>
</comment>
<feature type="transmembrane region" description="Helical" evidence="5">
    <location>
        <begin position="20"/>
        <end position="44"/>
    </location>
</feature>
<feature type="transmembrane region" description="Helical" evidence="5">
    <location>
        <begin position="157"/>
        <end position="181"/>
    </location>
</feature>
<dbReference type="Pfam" id="PF12911">
    <property type="entry name" value="OppC_N"/>
    <property type="match status" value="1"/>
</dbReference>
<dbReference type="PATRIC" id="fig|1236046.5.peg.916"/>
<dbReference type="InterPro" id="IPR000515">
    <property type="entry name" value="MetI-like"/>
</dbReference>
<evidence type="ECO:0000256" key="3">
    <source>
        <dbReference type="ARBA" id="ARBA00022989"/>
    </source>
</evidence>
<feature type="transmembrane region" description="Helical" evidence="5">
    <location>
        <begin position="328"/>
        <end position="346"/>
    </location>
</feature>
<dbReference type="AlphaFoldDB" id="A0A101I665"/>
<feature type="domain" description="ABC transmembrane type-1" evidence="6">
    <location>
        <begin position="151"/>
        <end position="347"/>
    </location>
</feature>
<gene>
    <name evidence="7" type="ORF">XE02_1119</name>
</gene>
<evidence type="ECO:0000313" key="8">
    <source>
        <dbReference type="Proteomes" id="UP000055014"/>
    </source>
</evidence>
<reference evidence="8" key="1">
    <citation type="journal article" date="2015" name="MBio">
        <title>Genome-Resolved Metagenomic Analysis Reveals Roles for Candidate Phyla and Other Microbial Community Members in Biogeochemical Transformations in Oil Reservoirs.</title>
        <authorList>
            <person name="Hu P."/>
            <person name="Tom L."/>
            <person name="Singh A."/>
            <person name="Thomas B.C."/>
            <person name="Baker B.J."/>
            <person name="Piceno Y.M."/>
            <person name="Andersen G.L."/>
            <person name="Banfield J.F."/>
        </authorList>
    </citation>
    <scope>NUCLEOTIDE SEQUENCE [LARGE SCALE GENOMIC DNA]</scope>
</reference>
<dbReference type="Proteomes" id="UP000055014">
    <property type="component" value="Unassembled WGS sequence"/>
</dbReference>
<dbReference type="PANTHER" id="PTHR43839:SF3">
    <property type="entry name" value="OLIGOPEPTIDE ABC TRANSPORTER, PERMEASE PROTEIN"/>
    <property type="match status" value="1"/>
</dbReference>
<dbReference type="InterPro" id="IPR035906">
    <property type="entry name" value="MetI-like_sf"/>
</dbReference>
<dbReference type="PANTHER" id="PTHR43839">
    <property type="entry name" value="OPPC IN A BINDING PROTEIN-DEPENDENT TRANSPORT SYSTEM"/>
    <property type="match status" value="1"/>
</dbReference>
<evidence type="ECO:0000259" key="6">
    <source>
        <dbReference type="PROSITE" id="PS50928"/>
    </source>
</evidence>
<keyword evidence="5" id="KW-0813">Transport</keyword>
<evidence type="ECO:0000313" key="7">
    <source>
        <dbReference type="EMBL" id="KUK89224.1"/>
    </source>
</evidence>
<dbReference type="Pfam" id="PF00528">
    <property type="entry name" value="BPD_transp_1"/>
    <property type="match status" value="1"/>
</dbReference>
<dbReference type="GO" id="GO:0055085">
    <property type="term" value="P:transmembrane transport"/>
    <property type="evidence" value="ECO:0007669"/>
    <property type="project" value="InterPro"/>
</dbReference>
<evidence type="ECO:0000256" key="5">
    <source>
        <dbReference type="RuleBase" id="RU363032"/>
    </source>
</evidence>
<dbReference type="Gene3D" id="1.10.3720.10">
    <property type="entry name" value="MetI-like"/>
    <property type="match status" value="1"/>
</dbReference>
<evidence type="ECO:0000256" key="4">
    <source>
        <dbReference type="ARBA" id="ARBA00023136"/>
    </source>
</evidence>
<name>A0A101I665_9BACT</name>
<organism evidence="7 8">
    <name type="scientific">Mesotoga infera</name>
    <dbReference type="NCBI Taxonomy" id="1236046"/>
    <lineage>
        <taxon>Bacteria</taxon>
        <taxon>Thermotogati</taxon>
        <taxon>Thermotogota</taxon>
        <taxon>Thermotogae</taxon>
        <taxon>Kosmotogales</taxon>
        <taxon>Kosmotogaceae</taxon>
        <taxon>Mesotoga</taxon>
    </lineage>
</organism>
<dbReference type="InterPro" id="IPR025966">
    <property type="entry name" value="OppC_N"/>
</dbReference>
<sequence>MQSTKERIARNFFKHKLGVIGLIALSIMYLLVIFADFIAPYNYITAHRNFVYAPPSKIRFFDEEGKWRGPFVYGMTKLRNPVTYRLEFTEDKSKVVPIKLFVRGEEYTFWGLFKTDLHLFGVEESSDVAMILLFGGDRFGRDLFSRVLIGGKVSMTVGLVGTLISVFIGAIVGALSGFYGGTIDVLIQRFIELLRSFPRIPLWLALATILPPQWPSTWVYFGIVIVLSLIGWMGVARVVRGMVLSLREKEFILAAKVSGVSNMKIITRHLIPNTISYLIVVSTLSIPGMILGESAISFLGLGIKEPMTSWGLLLKQAQSLSELEAHPWLMVPGIFIIVAVLSFNFVGDALRDAVDPYRAVEKV</sequence>
<evidence type="ECO:0000256" key="2">
    <source>
        <dbReference type="ARBA" id="ARBA00022692"/>
    </source>
</evidence>
<accession>A0A101I665</accession>
<comment type="similarity">
    <text evidence="5">Belongs to the binding-protein-dependent transport system permease family.</text>
</comment>
<dbReference type="SUPFAM" id="SSF161098">
    <property type="entry name" value="MetI-like"/>
    <property type="match status" value="1"/>
</dbReference>
<feature type="transmembrane region" description="Helical" evidence="5">
    <location>
        <begin position="277"/>
        <end position="303"/>
    </location>
</feature>
<feature type="transmembrane region" description="Helical" evidence="5">
    <location>
        <begin position="218"/>
        <end position="239"/>
    </location>
</feature>
<dbReference type="CDD" id="cd06261">
    <property type="entry name" value="TM_PBP2"/>
    <property type="match status" value="1"/>
</dbReference>
<dbReference type="GO" id="GO:0005886">
    <property type="term" value="C:plasma membrane"/>
    <property type="evidence" value="ECO:0007669"/>
    <property type="project" value="UniProtKB-SubCell"/>
</dbReference>
<dbReference type="PROSITE" id="PS50928">
    <property type="entry name" value="ABC_TM1"/>
    <property type="match status" value="1"/>
</dbReference>
<proteinExistence type="inferred from homology"/>
<keyword evidence="2 5" id="KW-0812">Transmembrane</keyword>
<protein>
    <submittedName>
        <fullName evidence="7">ABC-type dipeptide/oligopeptide/nickel transport system, permease component</fullName>
    </submittedName>
</protein>